<feature type="region of interest" description="Disordered" evidence="1">
    <location>
        <begin position="94"/>
        <end position="114"/>
    </location>
</feature>
<name>A0AAN6VX00_9PEZI</name>
<evidence type="ECO:0000256" key="1">
    <source>
        <dbReference type="SAM" id="MobiDB-lite"/>
    </source>
</evidence>
<dbReference type="EMBL" id="MU866607">
    <property type="protein sequence ID" value="KAK4171225.1"/>
    <property type="molecule type" value="Genomic_DNA"/>
</dbReference>
<dbReference type="AlphaFoldDB" id="A0AAN6VX00"/>
<keyword evidence="3" id="KW-1185">Reference proteome</keyword>
<comment type="caution">
    <text evidence="2">The sequence shown here is derived from an EMBL/GenBank/DDBJ whole genome shotgun (WGS) entry which is preliminary data.</text>
</comment>
<dbReference type="Proteomes" id="UP001302321">
    <property type="component" value="Unassembled WGS sequence"/>
</dbReference>
<evidence type="ECO:0000313" key="3">
    <source>
        <dbReference type="Proteomes" id="UP001302321"/>
    </source>
</evidence>
<gene>
    <name evidence="2" type="ORF">QBC36DRAFT_199794</name>
</gene>
<organism evidence="2 3">
    <name type="scientific">Triangularia setosa</name>
    <dbReference type="NCBI Taxonomy" id="2587417"/>
    <lineage>
        <taxon>Eukaryota</taxon>
        <taxon>Fungi</taxon>
        <taxon>Dikarya</taxon>
        <taxon>Ascomycota</taxon>
        <taxon>Pezizomycotina</taxon>
        <taxon>Sordariomycetes</taxon>
        <taxon>Sordariomycetidae</taxon>
        <taxon>Sordariales</taxon>
        <taxon>Podosporaceae</taxon>
        <taxon>Triangularia</taxon>
    </lineage>
</organism>
<feature type="non-terminal residue" evidence="2">
    <location>
        <position position="1"/>
    </location>
</feature>
<accession>A0AAN6VX00</accession>
<evidence type="ECO:0000313" key="2">
    <source>
        <dbReference type="EMBL" id="KAK4171225.1"/>
    </source>
</evidence>
<protein>
    <submittedName>
        <fullName evidence="2">Uncharacterized protein</fullName>
    </submittedName>
</protein>
<reference evidence="2" key="1">
    <citation type="journal article" date="2023" name="Mol. Phylogenet. Evol.">
        <title>Genome-scale phylogeny and comparative genomics of the fungal order Sordariales.</title>
        <authorList>
            <person name="Hensen N."/>
            <person name="Bonometti L."/>
            <person name="Westerberg I."/>
            <person name="Brannstrom I.O."/>
            <person name="Guillou S."/>
            <person name="Cros-Aarteil S."/>
            <person name="Calhoun S."/>
            <person name="Haridas S."/>
            <person name="Kuo A."/>
            <person name="Mondo S."/>
            <person name="Pangilinan J."/>
            <person name="Riley R."/>
            <person name="LaButti K."/>
            <person name="Andreopoulos B."/>
            <person name="Lipzen A."/>
            <person name="Chen C."/>
            <person name="Yan M."/>
            <person name="Daum C."/>
            <person name="Ng V."/>
            <person name="Clum A."/>
            <person name="Steindorff A."/>
            <person name="Ohm R.A."/>
            <person name="Martin F."/>
            <person name="Silar P."/>
            <person name="Natvig D.O."/>
            <person name="Lalanne C."/>
            <person name="Gautier V."/>
            <person name="Ament-Velasquez S.L."/>
            <person name="Kruys A."/>
            <person name="Hutchinson M.I."/>
            <person name="Powell A.J."/>
            <person name="Barry K."/>
            <person name="Miller A.N."/>
            <person name="Grigoriev I.V."/>
            <person name="Debuchy R."/>
            <person name="Gladieux P."/>
            <person name="Hiltunen Thoren M."/>
            <person name="Johannesson H."/>
        </authorList>
    </citation>
    <scope>NUCLEOTIDE SEQUENCE</scope>
    <source>
        <strain evidence="2">CBS 892.96</strain>
    </source>
</reference>
<sequence length="139" mass="14757">ASSGIGDAKDAHLVLLAPVETHLKEVASKVISNGATASTHSINILELENIHKLHRLLQDVDVKAEGIDIAIFRASVTGHRNDVLGKNVQHVAAVDNPAQSNGVPSKEEPEDDSDTWGAITASRMLQVNVGANQQFILLA</sequence>
<proteinExistence type="predicted"/>
<reference evidence="2" key="2">
    <citation type="submission" date="2023-05" db="EMBL/GenBank/DDBJ databases">
        <authorList>
            <consortium name="Lawrence Berkeley National Laboratory"/>
            <person name="Steindorff A."/>
            <person name="Hensen N."/>
            <person name="Bonometti L."/>
            <person name="Westerberg I."/>
            <person name="Brannstrom I.O."/>
            <person name="Guillou S."/>
            <person name="Cros-Aarteil S."/>
            <person name="Calhoun S."/>
            <person name="Haridas S."/>
            <person name="Kuo A."/>
            <person name="Mondo S."/>
            <person name="Pangilinan J."/>
            <person name="Riley R."/>
            <person name="Labutti K."/>
            <person name="Andreopoulos B."/>
            <person name="Lipzen A."/>
            <person name="Chen C."/>
            <person name="Yanf M."/>
            <person name="Daum C."/>
            <person name="Ng V."/>
            <person name="Clum A."/>
            <person name="Ohm R."/>
            <person name="Martin F."/>
            <person name="Silar P."/>
            <person name="Natvig D."/>
            <person name="Lalanne C."/>
            <person name="Gautier V."/>
            <person name="Ament-Velasquez S.L."/>
            <person name="Kruys A."/>
            <person name="Hutchinson M.I."/>
            <person name="Powell A.J."/>
            <person name="Barry K."/>
            <person name="Miller A.N."/>
            <person name="Grigoriev I.V."/>
            <person name="Debuchy R."/>
            <person name="Gladieux P."/>
            <person name="Thoren M.H."/>
            <person name="Johannesson H."/>
        </authorList>
    </citation>
    <scope>NUCLEOTIDE SEQUENCE</scope>
    <source>
        <strain evidence="2">CBS 892.96</strain>
    </source>
</reference>